<dbReference type="STRING" id="258515.SAMN05192585_12154"/>
<evidence type="ECO:0000256" key="8">
    <source>
        <dbReference type="ARBA" id="ARBA00022884"/>
    </source>
</evidence>
<keyword evidence="9 19" id="KW-0784">Thiamine biosynthesis</keyword>
<dbReference type="Pfam" id="PF02568">
    <property type="entry name" value="ThiI"/>
    <property type="match status" value="1"/>
</dbReference>
<feature type="binding site" evidence="19">
    <location>
        <begin position="209"/>
        <end position="210"/>
    </location>
    <ligand>
        <name>ATP</name>
        <dbReference type="ChEBI" id="CHEBI:30616"/>
    </ligand>
</feature>
<accession>A0A1H0C2Y8</accession>
<keyword evidence="7 19" id="KW-0067">ATP-binding</keyword>
<evidence type="ECO:0000256" key="18">
    <source>
        <dbReference type="ARBA" id="ARBA00080570"/>
    </source>
</evidence>
<proteinExistence type="inferred from homology"/>
<evidence type="ECO:0000256" key="17">
    <source>
        <dbReference type="ARBA" id="ARBA00077849"/>
    </source>
</evidence>
<evidence type="ECO:0000256" key="2">
    <source>
        <dbReference type="ARBA" id="ARBA00004948"/>
    </source>
</evidence>
<dbReference type="GO" id="GO:0005829">
    <property type="term" value="C:cytosol"/>
    <property type="evidence" value="ECO:0007669"/>
    <property type="project" value="TreeGrafter"/>
</dbReference>
<dbReference type="GO" id="GO:0009229">
    <property type="term" value="P:thiamine diphosphate biosynthetic process"/>
    <property type="evidence" value="ECO:0007669"/>
    <property type="project" value="UniProtKB-UniRule"/>
</dbReference>
<feature type="binding site" evidence="19">
    <location>
        <position position="297"/>
    </location>
    <ligand>
        <name>ATP</name>
        <dbReference type="ChEBI" id="CHEBI:30616"/>
    </ligand>
</feature>
<evidence type="ECO:0000256" key="3">
    <source>
        <dbReference type="ARBA" id="ARBA00022490"/>
    </source>
</evidence>
<comment type="similarity">
    <text evidence="13 19">Belongs to the ThiI family.</text>
</comment>
<comment type="catalytic activity">
    <reaction evidence="11 19">
        <text>[ThiS sulfur-carrier protein]-C-terminal Gly-Gly-AMP + S-sulfanyl-L-cysteinyl-[cysteine desulfurase] + AH2 = [ThiS sulfur-carrier protein]-C-terminal-Gly-aminoethanethioate + L-cysteinyl-[cysteine desulfurase] + A + AMP + 2 H(+)</text>
        <dbReference type="Rhea" id="RHEA:43340"/>
        <dbReference type="Rhea" id="RHEA-COMP:12157"/>
        <dbReference type="Rhea" id="RHEA-COMP:12158"/>
        <dbReference type="Rhea" id="RHEA-COMP:12910"/>
        <dbReference type="Rhea" id="RHEA-COMP:19908"/>
        <dbReference type="ChEBI" id="CHEBI:13193"/>
        <dbReference type="ChEBI" id="CHEBI:15378"/>
        <dbReference type="ChEBI" id="CHEBI:17499"/>
        <dbReference type="ChEBI" id="CHEBI:29950"/>
        <dbReference type="ChEBI" id="CHEBI:61963"/>
        <dbReference type="ChEBI" id="CHEBI:90618"/>
        <dbReference type="ChEBI" id="CHEBI:232372"/>
        <dbReference type="ChEBI" id="CHEBI:456215"/>
    </reaction>
</comment>
<dbReference type="GO" id="GO:0009228">
    <property type="term" value="P:thiamine biosynthetic process"/>
    <property type="evidence" value="ECO:0007669"/>
    <property type="project" value="UniProtKB-KW"/>
</dbReference>
<dbReference type="GO" id="GO:0002937">
    <property type="term" value="P:tRNA 4-thiouridine biosynthesis"/>
    <property type="evidence" value="ECO:0007669"/>
    <property type="project" value="TreeGrafter"/>
</dbReference>
<evidence type="ECO:0000256" key="10">
    <source>
        <dbReference type="ARBA" id="ARBA00050570"/>
    </source>
</evidence>
<dbReference type="PANTHER" id="PTHR43209">
    <property type="entry name" value="TRNA SULFURTRANSFERASE"/>
    <property type="match status" value="1"/>
</dbReference>
<dbReference type="InterPro" id="IPR003720">
    <property type="entry name" value="tRNA_STrfase"/>
</dbReference>
<dbReference type="Pfam" id="PF02926">
    <property type="entry name" value="THUMP"/>
    <property type="match status" value="1"/>
</dbReference>
<dbReference type="InterPro" id="IPR054173">
    <property type="entry name" value="ThiI_fer"/>
</dbReference>
<dbReference type="GO" id="GO:0005524">
    <property type="term" value="F:ATP binding"/>
    <property type="evidence" value="ECO:0007669"/>
    <property type="project" value="UniProtKB-UniRule"/>
</dbReference>
<evidence type="ECO:0000256" key="16">
    <source>
        <dbReference type="ARBA" id="ARBA00075337"/>
    </source>
</evidence>
<dbReference type="PANTHER" id="PTHR43209:SF1">
    <property type="entry name" value="TRNA SULFURTRANSFERASE"/>
    <property type="match status" value="1"/>
</dbReference>
<feature type="binding site" evidence="19">
    <location>
        <position position="288"/>
    </location>
    <ligand>
        <name>ATP</name>
        <dbReference type="ChEBI" id="CHEBI:30616"/>
    </ligand>
</feature>
<keyword evidence="5 19" id="KW-0808">Transferase</keyword>
<evidence type="ECO:0000256" key="6">
    <source>
        <dbReference type="ARBA" id="ARBA00022741"/>
    </source>
</evidence>
<evidence type="ECO:0000256" key="4">
    <source>
        <dbReference type="ARBA" id="ARBA00022555"/>
    </source>
</evidence>
<feature type="binding site" evidence="19">
    <location>
        <begin position="184"/>
        <end position="185"/>
    </location>
    <ligand>
        <name>ATP</name>
        <dbReference type="ChEBI" id="CHEBI:30616"/>
    </ligand>
</feature>
<dbReference type="PROSITE" id="PS51165">
    <property type="entry name" value="THUMP"/>
    <property type="match status" value="1"/>
</dbReference>
<keyword evidence="6 19" id="KW-0547">Nucleotide-binding</keyword>
<reference evidence="21 22" key="1">
    <citation type="submission" date="2016-10" db="EMBL/GenBank/DDBJ databases">
        <authorList>
            <person name="de Groot N.N."/>
        </authorList>
    </citation>
    <scope>NUCLEOTIDE SEQUENCE [LARGE SCALE GENOMIC DNA]</scope>
    <source>
        <strain evidence="21 22">CGMCC 1.5012</strain>
    </source>
</reference>
<evidence type="ECO:0000256" key="13">
    <source>
        <dbReference type="ARBA" id="ARBA00061472"/>
    </source>
</evidence>
<evidence type="ECO:0000256" key="9">
    <source>
        <dbReference type="ARBA" id="ARBA00022977"/>
    </source>
</evidence>
<comment type="subcellular location">
    <subcellularLocation>
        <location evidence="1 19">Cytoplasm</location>
    </subcellularLocation>
</comment>
<dbReference type="NCBIfam" id="TIGR00342">
    <property type="entry name" value="tRNA uracil 4-sulfurtransferase ThiI"/>
    <property type="match status" value="1"/>
</dbReference>
<dbReference type="SUPFAM" id="SSF143437">
    <property type="entry name" value="THUMP domain-like"/>
    <property type="match status" value="1"/>
</dbReference>
<dbReference type="AlphaFoldDB" id="A0A1H0C2Y8"/>
<comment type="catalytic activity">
    <reaction evidence="10 19">
        <text>[ThiI sulfur-carrier protein]-S-sulfanyl-L-cysteine + a uridine in tRNA + 2 reduced [2Fe-2S]-[ferredoxin] + ATP + H(+) = [ThiI sulfur-carrier protein]-L-cysteine + a 4-thiouridine in tRNA + 2 oxidized [2Fe-2S]-[ferredoxin] + AMP + diphosphate</text>
        <dbReference type="Rhea" id="RHEA:24176"/>
        <dbReference type="Rhea" id="RHEA-COMP:10000"/>
        <dbReference type="Rhea" id="RHEA-COMP:10001"/>
        <dbReference type="Rhea" id="RHEA-COMP:13337"/>
        <dbReference type="Rhea" id="RHEA-COMP:13338"/>
        <dbReference type="Rhea" id="RHEA-COMP:13339"/>
        <dbReference type="Rhea" id="RHEA-COMP:13340"/>
        <dbReference type="ChEBI" id="CHEBI:15378"/>
        <dbReference type="ChEBI" id="CHEBI:29950"/>
        <dbReference type="ChEBI" id="CHEBI:30616"/>
        <dbReference type="ChEBI" id="CHEBI:33019"/>
        <dbReference type="ChEBI" id="CHEBI:33737"/>
        <dbReference type="ChEBI" id="CHEBI:33738"/>
        <dbReference type="ChEBI" id="CHEBI:61963"/>
        <dbReference type="ChEBI" id="CHEBI:65315"/>
        <dbReference type="ChEBI" id="CHEBI:136798"/>
        <dbReference type="ChEBI" id="CHEBI:456215"/>
        <dbReference type="EC" id="2.8.1.4"/>
    </reaction>
</comment>
<evidence type="ECO:0000256" key="11">
    <source>
        <dbReference type="ARBA" id="ARBA00052330"/>
    </source>
</evidence>
<sequence length="390" mass="43221">MDEVILLKLGEIALKGLNRSVFEELLIKNVRLRLHDLGVFKVWRAQSTIYVKPETTGVDMNEVLERLKTVFGVSALSKAGVVAKDMEQIKAQSITYFEEILPYVHTFKVEAKRSDKTFPMVSPQICAAVGEVLLDAYQNLKVDVNNPDVIINIEIRETAAYIHPNKVQGAGGIPVGASGKAALLISGGIDSPVAGYMMSKRGLSLTAVHFVSPPYTSERARLKVEDLLKKMAAYCGPIHFIVVPFTELQERIKDDCPEDLFTIIMRRFMMRIAEHFAAEAGCGALITGESLGQVASQTIGAIACTDAVCDMPVFRPLIGMDKEEIVTIARKIDTFETSILPYEDCCTVFTPKHPRTRPRLDFVLKAEEHVDWSELIQRAIDGAEHKDIEG</sequence>
<dbReference type="InterPro" id="IPR050102">
    <property type="entry name" value="tRNA_sulfurtransferase_ThiI"/>
</dbReference>
<evidence type="ECO:0000256" key="14">
    <source>
        <dbReference type="ARBA" id="ARBA00066827"/>
    </source>
</evidence>
<keyword evidence="4 19" id="KW-0820">tRNA-binding</keyword>
<dbReference type="InterPro" id="IPR020536">
    <property type="entry name" value="ThiI_AANH"/>
</dbReference>
<keyword evidence="22" id="KW-1185">Reference proteome</keyword>
<dbReference type="HAMAP" id="MF_00021">
    <property type="entry name" value="ThiI"/>
    <property type="match status" value="1"/>
</dbReference>
<keyword evidence="3 19" id="KW-0963">Cytoplasm</keyword>
<dbReference type="GO" id="GO:0004810">
    <property type="term" value="F:CCA tRNA nucleotidyltransferase activity"/>
    <property type="evidence" value="ECO:0007669"/>
    <property type="project" value="InterPro"/>
</dbReference>
<dbReference type="Gene3D" id="3.30.2130.30">
    <property type="match status" value="1"/>
</dbReference>
<dbReference type="SUPFAM" id="SSF52402">
    <property type="entry name" value="Adenine nucleotide alpha hydrolases-like"/>
    <property type="match status" value="1"/>
</dbReference>
<dbReference type="FunFam" id="3.40.50.620:FF:000053">
    <property type="entry name" value="Probable tRNA sulfurtransferase"/>
    <property type="match status" value="1"/>
</dbReference>
<evidence type="ECO:0000256" key="12">
    <source>
        <dbReference type="ARBA" id="ARBA00058382"/>
    </source>
</evidence>
<protein>
    <recommendedName>
        <fullName evidence="15 19">Probable tRNA sulfurtransferase</fullName>
        <ecNumber evidence="14 19">2.8.1.4</ecNumber>
    </recommendedName>
    <alternativeName>
        <fullName evidence="16 19">Sulfur carrier protein ThiS sulfurtransferase</fullName>
    </alternativeName>
    <alternativeName>
        <fullName evidence="17 19">Thiamine biosynthesis protein ThiI</fullName>
    </alternativeName>
    <alternativeName>
        <fullName evidence="18 19">tRNA 4-thiouridine synthase</fullName>
    </alternativeName>
</protein>
<evidence type="ECO:0000256" key="1">
    <source>
        <dbReference type="ARBA" id="ARBA00004496"/>
    </source>
</evidence>
<dbReference type="UniPathway" id="UPA00060"/>
<dbReference type="CDD" id="cd01712">
    <property type="entry name" value="PPase_ThiI"/>
    <property type="match status" value="1"/>
</dbReference>
<evidence type="ECO:0000313" key="22">
    <source>
        <dbReference type="Proteomes" id="UP000199182"/>
    </source>
</evidence>
<dbReference type="Pfam" id="PF22025">
    <property type="entry name" value="ThiI_fer"/>
    <property type="match status" value="1"/>
</dbReference>
<feature type="binding site" evidence="19">
    <location>
        <position position="266"/>
    </location>
    <ligand>
        <name>ATP</name>
        <dbReference type="ChEBI" id="CHEBI:30616"/>
    </ligand>
</feature>
<feature type="domain" description="THUMP" evidence="20">
    <location>
        <begin position="61"/>
        <end position="166"/>
    </location>
</feature>
<dbReference type="EMBL" id="FNID01000021">
    <property type="protein sequence ID" value="SDN52225.1"/>
    <property type="molecule type" value="Genomic_DNA"/>
</dbReference>
<evidence type="ECO:0000256" key="19">
    <source>
        <dbReference type="HAMAP-Rule" id="MF_00021"/>
    </source>
</evidence>
<evidence type="ECO:0000256" key="5">
    <source>
        <dbReference type="ARBA" id="ARBA00022679"/>
    </source>
</evidence>
<dbReference type="OrthoDB" id="9773948at2"/>
<gene>
    <name evidence="19" type="primary">thiI</name>
    <name evidence="21" type="ORF">SAMN05192585_12154</name>
</gene>
<organism evidence="21 22">
    <name type="scientific">Acetanaerobacterium elongatum</name>
    <dbReference type="NCBI Taxonomy" id="258515"/>
    <lineage>
        <taxon>Bacteria</taxon>
        <taxon>Bacillati</taxon>
        <taxon>Bacillota</taxon>
        <taxon>Clostridia</taxon>
        <taxon>Eubacteriales</taxon>
        <taxon>Oscillospiraceae</taxon>
        <taxon>Acetanaerobacterium</taxon>
    </lineage>
</organism>
<dbReference type="InterPro" id="IPR014729">
    <property type="entry name" value="Rossmann-like_a/b/a_fold"/>
</dbReference>
<keyword evidence="8 19" id="KW-0694">RNA-binding</keyword>
<dbReference type="InterPro" id="IPR049961">
    <property type="entry name" value="ThiI_N"/>
</dbReference>
<dbReference type="Proteomes" id="UP000199182">
    <property type="component" value="Unassembled WGS sequence"/>
</dbReference>
<name>A0A1H0C2Y8_9FIRM</name>
<dbReference type="CDD" id="cd11716">
    <property type="entry name" value="THUMP_ThiI"/>
    <property type="match status" value="1"/>
</dbReference>
<dbReference type="InterPro" id="IPR049962">
    <property type="entry name" value="THUMP_ThiI"/>
</dbReference>
<dbReference type="GO" id="GO:0140741">
    <property type="term" value="F:tRNA-uracil-4 sulfurtransferase activity"/>
    <property type="evidence" value="ECO:0007669"/>
    <property type="project" value="UniProtKB-EC"/>
</dbReference>
<dbReference type="InterPro" id="IPR004114">
    <property type="entry name" value="THUMP_dom"/>
</dbReference>
<dbReference type="Gene3D" id="3.40.50.620">
    <property type="entry name" value="HUPs"/>
    <property type="match status" value="1"/>
</dbReference>
<dbReference type="GO" id="GO:0052837">
    <property type="term" value="P:thiazole biosynthetic process"/>
    <property type="evidence" value="ECO:0007669"/>
    <property type="project" value="TreeGrafter"/>
</dbReference>
<comment type="pathway">
    <text evidence="2 19">Cofactor biosynthesis; thiamine diphosphate biosynthesis.</text>
</comment>
<evidence type="ECO:0000256" key="7">
    <source>
        <dbReference type="ARBA" id="ARBA00022840"/>
    </source>
</evidence>
<dbReference type="RefSeq" id="WP_092640924.1">
    <property type="nucleotide sequence ID" value="NZ_FNID01000021.1"/>
</dbReference>
<comment type="function">
    <text evidence="12 19">Catalyzes the ATP-dependent transfer of a sulfur to tRNA to produce 4-thiouridine in position 8 of tRNAs, which functions as a near-UV photosensor. Also catalyzes the transfer of sulfur to the sulfur carrier protein ThiS, forming ThiS-thiocarboxylate. This is a step in the synthesis of thiazole, in the thiamine biosynthesis pathway. The sulfur is donated as persulfide by IscS.</text>
</comment>
<dbReference type="SMART" id="SM00981">
    <property type="entry name" value="THUMP"/>
    <property type="match status" value="1"/>
</dbReference>
<evidence type="ECO:0000259" key="20">
    <source>
        <dbReference type="PROSITE" id="PS51165"/>
    </source>
</evidence>
<evidence type="ECO:0000256" key="15">
    <source>
        <dbReference type="ARBA" id="ARBA00071867"/>
    </source>
</evidence>
<dbReference type="GO" id="GO:0000049">
    <property type="term" value="F:tRNA binding"/>
    <property type="evidence" value="ECO:0007669"/>
    <property type="project" value="UniProtKB-UniRule"/>
</dbReference>
<dbReference type="EC" id="2.8.1.4" evidence="14 19"/>
<evidence type="ECO:0000313" key="21">
    <source>
        <dbReference type="EMBL" id="SDN52225.1"/>
    </source>
</evidence>